<dbReference type="InterPro" id="IPR050532">
    <property type="entry name" value="Globin-like_OT"/>
</dbReference>
<dbReference type="Pfam" id="PF00042">
    <property type="entry name" value="Globin"/>
    <property type="match status" value="1"/>
</dbReference>
<dbReference type="EMBL" id="CACRXK020002517">
    <property type="protein sequence ID" value="CAB3994690.1"/>
    <property type="molecule type" value="Genomic_DNA"/>
</dbReference>
<dbReference type="GO" id="GO:0046872">
    <property type="term" value="F:metal ion binding"/>
    <property type="evidence" value="ECO:0007669"/>
    <property type="project" value="UniProtKB-KW"/>
</dbReference>
<keyword evidence="5" id="KW-0408">Iron</keyword>
<keyword evidence="9" id="KW-1185">Reference proteome</keyword>
<evidence type="ECO:0000313" key="9">
    <source>
        <dbReference type="Proteomes" id="UP001152795"/>
    </source>
</evidence>
<evidence type="ECO:0000256" key="5">
    <source>
        <dbReference type="ARBA" id="ARBA00023004"/>
    </source>
</evidence>
<reference evidence="8" key="1">
    <citation type="submission" date="2020-04" db="EMBL/GenBank/DDBJ databases">
        <authorList>
            <person name="Alioto T."/>
            <person name="Alioto T."/>
            <person name="Gomez Garrido J."/>
        </authorList>
    </citation>
    <scope>NUCLEOTIDE SEQUENCE</scope>
    <source>
        <strain evidence="8">A484AB</strain>
    </source>
</reference>
<accession>A0A7D9DW68</accession>
<dbReference type="InterPro" id="IPR044399">
    <property type="entry name" value="Mb-like_M"/>
</dbReference>
<name>A0A7D9DW68_PARCT</name>
<evidence type="ECO:0000256" key="3">
    <source>
        <dbReference type="ARBA" id="ARBA00022621"/>
    </source>
</evidence>
<dbReference type="InterPro" id="IPR000971">
    <property type="entry name" value="Globin"/>
</dbReference>
<dbReference type="AlphaFoldDB" id="A0A7D9DW68"/>
<sequence>MGCHNSKGIIPSCRCEQASGTISKSSKKIVQEMWLDLKPERKNFGISIFIRLFEEAPEAQDLFYNFKDLKNQDELLQSLKELDHVARVMSAFGNCIELLDDMTQFSDTVQSLGKAHKKIGINGGHLGLFGKVVLDLLSDHCKSSWTIQKEKAWKDVFALLTENFEIGLISEDNNNHVSS</sequence>
<gene>
    <name evidence="8" type="ORF">PACLA_8A078943</name>
</gene>
<keyword evidence="2 6" id="KW-0349">Heme</keyword>
<dbReference type="PROSITE" id="PS01033">
    <property type="entry name" value="GLOBIN"/>
    <property type="match status" value="1"/>
</dbReference>
<organism evidence="8 9">
    <name type="scientific">Paramuricea clavata</name>
    <name type="common">Red gorgonian</name>
    <name type="synonym">Violescent sea-whip</name>
    <dbReference type="NCBI Taxonomy" id="317549"/>
    <lineage>
        <taxon>Eukaryota</taxon>
        <taxon>Metazoa</taxon>
        <taxon>Cnidaria</taxon>
        <taxon>Anthozoa</taxon>
        <taxon>Octocorallia</taxon>
        <taxon>Malacalcyonacea</taxon>
        <taxon>Plexauridae</taxon>
        <taxon>Paramuricea</taxon>
    </lineage>
</organism>
<dbReference type="Proteomes" id="UP001152795">
    <property type="component" value="Unassembled WGS sequence"/>
</dbReference>
<evidence type="ECO:0000313" key="8">
    <source>
        <dbReference type="EMBL" id="CAB3994690.1"/>
    </source>
</evidence>
<evidence type="ECO:0000256" key="2">
    <source>
        <dbReference type="ARBA" id="ARBA00022617"/>
    </source>
</evidence>
<comment type="similarity">
    <text evidence="6">Belongs to the globin family.</text>
</comment>
<dbReference type="GO" id="GO:0019825">
    <property type="term" value="F:oxygen binding"/>
    <property type="evidence" value="ECO:0007669"/>
    <property type="project" value="InterPro"/>
</dbReference>
<keyword evidence="1 6" id="KW-0813">Transport</keyword>
<proteinExistence type="inferred from homology"/>
<dbReference type="GO" id="GO:0005344">
    <property type="term" value="F:oxygen carrier activity"/>
    <property type="evidence" value="ECO:0007669"/>
    <property type="project" value="UniProtKB-KW"/>
</dbReference>
<dbReference type="InterPro" id="IPR009050">
    <property type="entry name" value="Globin-like_sf"/>
</dbReference>
<dbReference type="CDD" id="cd01040">
    <property type="entry name" value="Mb-like"/>
    <property type="match status" value="1"/>
</dbReference>
<dbReference type="OrthoDB" id="436496at2759"/>
<comment type="caution">
    <text evidence="8">The sequence shown here is derived from an EMBL/GenBank/DDBJ whole genome shotgun (WGS) entry which is preliminary data.</text>
</comment>
<evidence type="ECO:0000256" key="6">
    <source>
        <dbReference type="RuleBase" id="RU000356"/>
    </source>
</evidence>
<dbReference type="GO" id="GO:0020037">
    <property type="term" value="F:heme binding"/>
    <property type="evidence" value="ECO:0007669"/>
    <property type="project" value="InterPro"/>
</dbReference>
<dbReference type="SUPFAM" id="SSF46458">
    <property type="entry name" value="Globin-like"/>
    <property type="match status" value="1"/>
</dbReference>
<dbReference type="Gene3D" id="1.10.490.10">
    <property type="entry name" value="Globins"/>
    <property type="match status" value="1"/>
</dbReference>
<keyword evidence="4" id="KW-0479">Metal-binding</keyword>
<evidence type="ECO:0000256" key="4">
    <source>
        <dbReference type="ARBA" id="ARBA00022723"/>
    </source>
</evidence>
<evidence type="ECO:0000259" key="7">
    <source>
        <dbReference type="PROSITE" id="PS01033"/>
    </source>
</evidence>
<keyword evidence="3 6" id="KW-0561">Oxygen transport</keyword>
<dbReference type="InterPro" id="IPR012292">
    <property type="entry name" value="Globin/Proto"/>
</dbReference>
<feature type="domain" description="Globin" evidence="7">
    <location>
        <begin position="21"/>
        <end position="169"/>
    </location>
</feature>
<dbReference type="PANTHER" id="PTHR46458">
    <property type="entry name" value="BLR2807 PROTEIN"/>
    <property type="match status" value="1"/>
</dbReference>
<dbReference type="PANTHER" id="PTHR46458:SF1">
    <property type="entry name" value="GEO09476P1"/>
    <property type="match status" value="1"/>
</dbReference>
<evidence type="ECO:0000256" key="1">
    <source>
        <dbReference type="ARBA" id="ARBA00022448"/>
    </source>
</evidence>
<protein>
    <submittedName>
        <fullName evidence="8">Globin-1-like isoform X2</fullName>
    </submittedName>
</protein>